<dbReference type="InterPro" id="IPR029066">
    <property type="entry name" value="PLP-binding_barrel"/>
</dbReference>
<organism evidence="8 9">
    <name type="scientific">Holdemania filiformis</name>
    <dbReference type="NCBI Taxonomy" id="61171"/>
    <lineage>
        <taxon>Bacteria</taxon>
        <taxon>Bacillati</taxon>
        <taxon>Bacillota</taxon>
        <taxon>Erysipelotrichia</taxon>
        <taxon>Erysipelotrichales</taxon>
        <taxon>Erysipelotrichaceae</taxon>
        <taxon>Holdemania</taxon>
    </lineage>
</organism>
<dbReference type="CDD" id="cd00430">
    <property type="entry name" value="PLPDE_III_AR"/>
    <property type="match status" value="1"/>
</dbReference>
<dbReference type="PANTHER" id="PTHR30511:SF0">
    <property type="entry name" value="ALANINE RACEMASE, CATABOLIC-RELATED"/>
    <property type="match status" value="1"/>
</dbReference>
<feature type="active site" description="Proton acceptor; specific for D-alanine" evidence="4">
    <location>
        <position position="35"/>
    </location>
</feature>
<dbReference type="Gene3D" id="2.40.37.10">
    <property type="entry name" value="Lyase, Ornithine Decarboxylase, Chain A, domain 1"/>
    <property type="match status" value="1"/>
</dbReference>
<dbReference type="GO" id="GO:0008784">
    <property type="term" value="F:alanine racemase activity"/>
    <property type="evidence" value="ECO:0007669"/>
    <property type="project" value="UniProtKB-UniRule"/>
</dbReference>
<protein>
    <recommendedName>
        <fullName evidence="4">Alanine racemase</fullName>
        <ecNumber evidence="4">5.1.1.1</ecNumber>
    </recommendedName>
</protein>
<dbReference type="SUPFAM" id="SSF50621">
    <property type="entry name" value="Alanine racemase C-terminal domain-like"/>
    <property type="match status" value="1"/>
</dbReference>
<evidence type="ECO:0000256" key="2">
    <source>
        <dbReference type="ARBA" id="ARBA00022898"/>
    </source>
</evidence>
<comment type="catalytic activity">
    <reaction evidence="4">
        <text>L-alanine = D-alanine</text>
        <dbReference type="Rhea" id="RHEA:20249"/>
        <dbReference type="ChEBI" id="CHEBI:57416"/>
        <dbReference type="ChEBI" id="CHEBI:57972"/>
        <dbReference type="EC" id="5.1.1.1"/>
    </reaction>
</comment>
<evidence type="ECO:0000256" key="6">
    <source>
        <dbReference type="PIRSR" id="PIRSR600821-52"/>
    </source>
</evidence>
<keyword evidence="2 4" id="KW-0663">Pyridoxal phosphate</keyword>
<dbReference type="Proteomes" id="UP000284178">
    <property type="component" value="Unassembled WGS sequence"/>
</dbReference>
<dbReference type="Pfam" id="PF00842">
    <property type="entry name" value="Ala_racemase_C"/>
    <property type="match status" value="1"/>
</dbReference>
<evidence type="ECO:0000256" key="3">
    <source>
        <dbReference type="ARBA" id="ARBA00023235"/>
    </source>
</evidence>
<dbReference type="EMBL" id="QRUP01000008">
    <property type="protein sequence ID" value="RGR74701.1"/>
    <property type="molecule type" value="Genomic_DNA"/>
</dbReference>
<keyword evidence="9" id="KW-1185">Reference proteome</keyword>
<dbReference type="InterPro" id="IPR000821">
    <property type="entry name" value="Ala_racemase"/>
</dbReference>
<dbReference type="PRINTS" id="PR00992">
    <property type="entry name" value="ALARACEMASE"/>
</dbReference>
<feature type="domain" description="Alanine racemase C-terminal" evidence="7">
    <location>
        <begin position="230"/>
        <end position="351"/>
    </location>
</feature>
<evidence type="ECO:0000256" key="4">
    <source>
        <dbReference type="HAMAP-Rule" id="MF_01201"/>
    </source>
</evidence>
<dbReference type="PROSITE" id="PS00395">
    <property type="entry name" value="ALANINE_RACEMASE"/>
    <property type="match status" value="1"/>
</dbReference>
<comment type="function">
    <text evidence="4">Catalyzes the interconversion of L-alanine and D-alanine. May also act on other amino acids.</text>
</comment>
<feature type="active site" description="Proton acceptor; specific for L-alanine" evidence="4">
    <location>
        <position position="251"/>
    </location>
</feature>
<dbReference type="EC" id="5.1.1.1" evidence="4"/>
<dbReference type="GO" id="GO:0030632">
    <property type="term" value="P:D-alanine biosynthetic process"/>
    <property type="evidence" value="ECO:0007669"/>
    <property type="project" value="UniProtKB-UniRule"/>
</dbReference>
<keyword evidence="3 4" id="KW-0413">Isomerase</keyword>
<comment type="caution">
    <text evidence="8">The sequence shown here is derived from an EMBL/GenBank/DDBJ whole genome shotgun (WGS) entry which is preliminary data.</text>
</comment>
<dbReference type="InterPro" id="IPR001608">
    <property type="entry name" value="Ala_racemase_N"/>
</dbReference>
<dbReference type="UniPathway" id="UPA00042">
    <property type="reaction ID" value="UER00497"/>
</dbReference>
<dbReference type="FunFam" id="3.20.20.10:FF:000002">
    <property type="entry name" value="Alanine racemase"/>
    <property type="match status" value="1"/>
</dbReference>
<dbReference type="SMART" id="SM01005">
    <property type="entry name" value="Ala_racemase_C"/>
    <property type="match status" value="1"/>
</dbReference>
<dbReference type="HAMAP" id="MF_01201">
    <property type="entry name" value="Ala_racemase"/>
    <property type="match status" value="1"/>
</dbReference>
<dbReference type="NCBIfam" id="TIGR00492">
    <property type="entry name" value="alr"/>
    <property type="match status" value="1"/>
</dbReference>
<dbReference type="GO" id="GO:0005829">
    <property type="term" value="C:cytosol"/>
    <property type="evidence" value="ECO:0007669"/>
    <property type="project" value="TreeGrafter"/>
</dbReference>
<evidence type="ECO:0000256" key="5">
    <source>
        <dbReference type="PIRSR" id="PIRSR600821-50"/>
    </source>
</evidence>
<comment type="similarity">
    <text evidence="4">Belongs to the alanine racemase family.</text>
</comment>
<evidence type="ECO:0000259" key="7">
    <source>
        <dbReference type="SMART" id="SM01005"/>
    </source>
</evidence>
<feature type="binding site" evidence="4 6">
    <location>
        <position position="298"/>
    </location>
    <ligand>
        <name>substrate</name>
    </ligand>
</feature>
<proteinExistence type="inferred from homology"/>
<dbReference type="GO" id="GO:0009252">
    <property type="term" value="P:peptidoglycan biosynthetic process"/>
    <property type="evidence" value="ECO:0007669"/>
    <property type="project" value="TreeGrafter"/>
</dbReference>
<comment type="cofactor">
    <cofactor evidence="1 4 5">
        <name>pyridoxal 5'-phosphate</name>
        <dbReference type="ChEBI" id="CHEBI:597326"/>
    </cofactor>
</comment>
<dbReference type="PANTHER" id="PTHR30511">
    <property type="entry name" value="ALANINE RACEMASE"/>
    <property type="match status" value="1"/>
</dbReference>
<reference evidence="8 9" key="1">
    <citation type="submission" date="2018-08" db="EMBL/GenBank/DDBJ databases">
        <title>A genome reference for cultivated species of the human gut microbiota.</title>
        <authorList>
            <person name="Zou Y."/>
            <person name="Xue W."/>
            <person name="Luo G."/>
        </authorList>
    </citation>
    <scope>NUCLEOTIDE SEQUENCE [LARGE SCALE GENOMIC DNA]</scope>
    <source>
        <strain evidence="8 9">AF24-29</strain>
    </source>
</reference>
<evidence type="ECO:0000313" key="9">
    <source>
        <dbReference type="Proteomes" id="UP000284178"/>
    </source>
</evidence>
<comment type="pathway">
    <text evidence="4">Amino-acid biosynthesis; D-alanine biosynthesis; D-alanine from L-alanine: step 1/1.</text>
</comment>
<sequence length="371" mass="41081">MFYRESWVEVDLDQIKENIRWLRRQTNRQFIAVIKANGYGAGDGPVARAALEAGAAMLAVSSLDEALSLRYQGITAPVLILGVVDPSQAELLLRYDLAVPAVSLDWVKELVQVPVRGLRVHLKVDTGMHRIGTGNLDELRAMLTLLQENGAAVEGIFTHFACSDNPDNGMTDDQAARFEHLVQALDTPFRWVHSSNSDAAVHYPKAPGNAVRCGLAMFGVTSYATALKPCVSLYSRLVYVKALPAGQPVGYGATYTTQKEEWIGTLPIGYADGWIRKHQGRQCWIEGETGDFVGRICMDQAMIRLPHAFPVGTKVELFGPHLPLEQVARELGTIPYEVLTLLSDRLAKVYIEDGRIREVANPRLDRLMQEQ</sequence>
<dbReference type="InterPro" id="IPR020622">
    <property type="entry name" value="Ala_racemase_pyridoxalP-BS"/>
</dbReference>
<evidence type="ECO:0000313" key="8">
    <source>
        <dbReference type="EMBL" id="RGR74701.1"/>
    </source>
</evidence>
<gene>
    <name evidence="8" type="primary">alr</name>
    <name evidence="8" type="ORF">DWY25_07930</name>
</gene>
<dbReference type="InterPro" id="IPR011079">
    <property type="entry name" value="Ala_racemase_C"/>
</dbReference>
<feature type="binding site" evidence="4 6">
    <location>
        <position position="130"/>
    </location>
    <ligand>
        <name>substrate</name>
    </ligand>
</feature>
<feature type="modified residue" description="N6-(pyridoxal phosphate)lysine" evidence="4 5">
    <location>
        <position position="35"/>
    </location>
</feature>
<name>A0A412G2L1_9FIRM</name>
<dbReference type="GeneID" id="83015333"/>
<dbReference type="AlphaFoldDB" id="A0A412G2L1"/>
<dbReference type="Gene3D" id="3.20.20.10">
    <property type="entry name" value="Alanine racemase"/>
    <property type="match status" value="1"/>
</dbReference>
<dbReference type="Pfam" id="PF01168">
    <property type="entry name" value="Ala_racemase_N"/>
    <property type="match status" value="1"/>
</dbReference>
<dbReference type="RefSeq" id="WP_117894786.1">
    <property type="nucleotide sequence ID" value="NZ_CABJCV010000008.1"/>
</dbReference>
<dbReference type="InterPro" id="IPR009006">
    <property type="entry name" value="Ala_racemase/Decarboxylase_C"/>
</dbReference>
<dbReference type="GO" id="GO:0030170">
    <property type="term" value="F:pyridoxal phosphate binding"/>
    <property type="evidence" value="ECO:0007669"/>
    <property type="project" value="UniProtKB-UniRule"/>
</dbReference>
<accession>A0A412G2L1</accession>
<evidence type="ECO:0000256" key="1">
    <source>
        <dbReference type="ARBA" id="ARBA00001933"/>
    </source>
</evidence>
<dbReference type="SUPFAM" id="SSF51419">
    <property type="entry name" value="PLP-binding barrel"/>
    <property type="match status" value="1"/>
</dbReference>